<reference evidence="1" key="1">
    <citation type="submission" date="2018-04" db="EMBL/GenBank/DDBJ databases">
        <title>Transcriptome assembly of Sipha flava.</title>
        <authorList>
            <person name="Scully E.D."/>
            <person name="Geib S.M."/>
            <person name="Palmer N.A."/>
            <person name="Koch K."/>
            <person name="Bradshaw J."/>
            <person name="Heng-Moss T."/>
            <person name="Sarath G."/>
        </authorList>
    </citation>
    <scope>NUCLEOTIDE SEQUENCE</scope>
</reference>
<dbReference type="AlphaFoldDB" id="A0A2S2QQ60"/>
<gene>
    <name evidence="1" type="ORF">g.109557</name>
</gene>
<name>A0A2S2QQ60_9HEMI</name>
<organism evidence="1">
    <name type="scientific">Sipha flava</name>
    <name type="common">yellow sugarcane aphid</name>
    <dbReference type="NCBI Taxonomy" id="143950"/>
    <lineage>
        <taxon>Eukaryota</taxon>
        <taxon>Metazoa</taxon>
        <taxon>Ecdysozoa</taxon>
        <taxon>Arthropoda</taxon>
        <taxon>Hexapoda</taxon>
        <taxon>Insecta</taxon>
        <taxon>Pterygota</taxon>
        <taxon>Neoptera</taxon>
        <taxon>Paraneoptera</taxon>
        <taxon>Hemiptera</taxon>
        <taxon>Sternorrhyncha</taxon>
        <taxon>Aphidomorpha</taxon>
        <taxon>Aphidoidea</taxon>
        <taxon>Aphididae</taxon>
        <taxon>Sipha</taxon>
    </lineage>
</organism>
<dbReference type="EMBL" id="GGMS01010610">
    <property type="protein sequence ID" value="MBY79813.1"/>
    <property type="molecule type" value="Transcribed_RNA"/>
</dbReference>
<sequence length="147" mass="16872">MYIPILRTNVCIHIHIYCMCLSVRACVCVLCDWISYGKRRGSEAAAQTIGKEKIEIPPFVCVSEQHRRAEASLTTTSRWVRVGKSVAVSMTVVSRTTCCHKKKKKHNEIIILQECTRVYTYTYIIIIMLCSRSRRAANRTQDRFVVA</sequence>
<evidence type="ECO:0000313" key="1">
    <source>
        <dbReference type="EMBL" id="MBY79813.1"/>
    </source>
</evidence>
<accession>A0A2S2QQ60</accession>
<proteinExistence type="predicted"/>
<protein>
    <submittedName>
        <fullName evidence="1">Uncharacterized protein</fullName>
    </submittedName>
</protein>